<evidence type="ECO:0008006" key="5">
    <source>
        <dbReference type="Google" id="ProtNLM"/>
    </source>
</evidence>
<sequence length="144" mass="17186">MNNIEAILEKEGYFACTTVGLSMYPMLRNRKDTVVIYSVNRCLKKYDVLLYRRGNDYVLHRVIKVLENGYLIRGDNCFYNELVLDNQVIGILGLFYRNKKKIKISDWRYVCYYKCWCFIHPIGVIFIRIRTKIGCMIRYVSNKI</sequence>
<dbReference type="InterPro" id="IPR036286">
    <property type="entry name" value="LexA/Signal_pep-like_sf"/>
</dbReference>
<reference evidence="1 4" key="3">
    <citation type="journal article" date="2020" name="Microbiome">
        <title>Single-cell genomics of uncultured bacteria reveals dietary fiber responders in the mouse gut microbiota.</title>
        <authorList>
            <person name="Chijiiwa R."/>
            <person name="Hosokawa M."/>
            <person name="Kogawa M."/>
            <person name="Nishikawa Y."/>
            <person name="Ide K."/>
            <person name="Sakanashi C."/>
            <person name="Takahashi K."/>
            <person name="Takeyama H."/>
        </authorList>
    </citation>
    <scope>NUCLEOTIDE SEQUENCE [LARGE SCALE GENOMIC DNA]</scope>
    <source>
        <strain evidence="1">IMSAGC_017</strain>
    </source>
</reference>
<evidence type="ECO:0000313" key="3">
    <source>
        <dbReference type="Proteomes" id="UP000198558"/>
    </source>
</evidence>
<name>A0A1I0GSD0_9FIRM</name>
<reference evidence="2" key="1">
    <citation type="submission" date="2016-10" db="EMBL/GenBank/DDBJ databases">
        <authorList>
            <person name="de Groot N.N."/>
        </authorList>
    </citation>
    <scope>NUCLEOTIDE SEQUENCE [LARGE SCALE GENOMIC DNA]</scope>
    <source>
        <strain evidence="2">DSM 1551</strain>
    </source>
</reference>
<evidence type="ECO:0000313" key="2">
    <source>
        <dbReference type="EMBL" id="SET74245.1"/>
    </source>
</evidence>
<dbReference type="OrthoDB" id="3191897at2"/>
<reference evidence="3" key="2">
    <citation type="submission" date="2016-10" db="EMBL/GenBank/DDBJ databases">
        <authorList>
            <person name="Varghese N."/>
            <person name="Submissions S."/>
        </authorList>
    </citation>
    <scope>NUCLEOTIDE SEQUENCE [LARGE SCALE GENOMIC DNA]</scope>
    <source>
        <strain evidence="3">DSM 1551</strain>
    </source>
</reference>
<gene>
    <name evidence="1" type="ORF">IMSAGC017_01161</name>
    <name evidence="2" type="ORF">SAMN04489758_13512</name>
</gene>
<dbReference type="Proteomes" id="UP000490821">
    <property type="component" value="Unassembled WGS sequence"/>
</dbReference>
<protein>
    <recommendedName>
        <fullName evidence="5">Peptidase S24-like</fullName>
    </recommendedName>
</protein>
<dbReference type="EMBL" id="BLMI01000140">
    <property type="protein sequence ID" value="GFI41121.1"/>
    <property type="molecule type" value="Genomic_DNA"/>
</dbReference>
<organism evidence="2 3">
    <name type="scientific">Thomasclavelia cocleata</name>
    <dbReference type="NCBI Taxonomy" id="69824"/>
    <lineage>
        <taxon>Bacteria</taxon>
        <taxon>Bacillati</taxon>
        <taxon>Bacillota</taxon>
        <taxon>Erysipelotrichia</taxon>
        <taxon>Erysipelotrichales</taxon>
        <taxon>Coprobacillaceae</taxon>
        <taxon>Thomasclavelia</taxon>
    </lineage>
</organism>
<dbReference type="GeneID" id="78289155"/>
<dbReference type="RefSeq" id="WP_092355709.1">
    <property type="nucleotide sequence ID" value="NZ_BLMI01000140.1"/>
</dbReference>
<dbReference type="Proteomes" id="UP000198558">
    <property type="component" value="Unassembled WGS sequence"/>
</dbReference>
<dbReference type="AlphaFoldDB" id="A0A1I0GSD0"/>
<accession>A0A1I0GSD0</accession>
<keyword evidence="3" id="KW-1185">Reference proteome</keyword>
<evidence type="ECO:0000313" key="1">
    <source>
        <dbReference type="EMBL" id="GFI41121.1"/>
    </source>
</evidence>
<evidence type="ECO:0000313" key="4">
    <source>
        <dbReference type="Proteomes" id="UP000490821"/>
    </source>
</evidence>
<dbReference type="SUPFAM" id="SSF51306">
    <property type="entry name" value="LexA/Signal peptidase"/>
    <property type="match status" value="1"/>
</dbReference>
<proteinExistence type="predicted"/>
<dbReference type="EMBL" id="FOIN01000035">
    <property type="protein sequence ID" value="SET74245.1"/>
    <property type="molecule type" value="Genomic_DNA"/>
</dbReference>